<name>A0A420GFF4_9BURK</name>
<gene>
    <name evidence="2" type="ORF">BCY88_30235</name>
</gene>
<evidence type="ECO:0000313" key="3">
    <source>
        <dbReference type="Proteomes" id="UP000283709"/>
    </source>
</evidence>
<dbReference type="EMBL" id="MCAS01000022">
    <property type="protein sequence ID" value="RKF43887.1"/>
    <property type="molecule type" value="Genomic_DNA"/>
</dbReference>
<feature type="region of interest" description="Disordered" evidence="1">
    <location>
        <begin position="1"/>
        <end position="30"/>
    </location>
</feature>
<comment type="caution">
    <text evidence="2">The sequence shown here is derived from an EMBL/GenBank/DDBJ whole genome shotgun (WGS) entry which is preliminary data.</text>
</comment>
<evidence type="ECO:0000256" key="1">
    <source>
        <dbReference type="SAM" id="MobiDB-lite"/>
    </source>
</evidence>
<evidence type="ECO:0000313" key="2">
    <source>
        <dbReference type="EMBL" id="RKF43887.1"/>
    </source>
</evidence>
<sequence>MSCNVNCAKPVRSGMRPKAADDNTLERGSREPLYKDLHKAHEVHGMHAVHAKHVAPHCIIPHAALRCANDRA</sequence>
<accession>A0A420GFF4</accession>
<reference evidence="2 3" key="1">
    <citation type="submission" date="2016-07" db="EMBL/GenBank/DDBJ databases">
        <title>Genome analysis of Burkholderia fungorum ES3-20.</title>
        <authorList>
            <person name="Xu D."/>
            <person name="Yao R."/>
            <person name="Zheng S."/>
        </authorList>
    </citation>
    <scope>NUCLEOTIDE SEQUENCE [LARGE SCALE GENOMIC DNA]</scope>
    <source>
        <strain evidence="2 3">ES3-20</strain>
    </source>
</reference>
<dbReference type="AlphaFoldDB" id="A0A420GFF4"/>
<organism evidence="2 3">
    <name type="scientific">Paraburkholderia fungorum</name>
    <dbReference type="NCBI Taxonomy" id="134537"/>
    <lineage>
        <taxon>Bacteria</taxon>
        <taxon>Pseudomonadati</taxon>
        <taxon>Pseudomonadota</taxon>
        <taxon>Betaproteobacteria</taxon>
        <taxon>Burkholderiales</taxon>
        <taxon>Burkholderiaceae</taxon>
        <taxon>Paraburkholderia</taxon>
    </lineage>
</organism>
<protein>
    <submittedName>
        <fullName evidence="2">Uncharacterized protein</fullName>
    </submittedName>
</protein>
<dbReference type="Proteomes" id="UP000283709">
    <property type="component" value="Unassembled WGS sequence"/>
</dbReference>
<feature type="compositionally biased region" description="Basic and acidic residues" evidence="1">
    <location>
        <begin position="18"/>
        <end position="30"/>
    </location>
</feature>
<proteinExistence type="predicted"/>